<evidence type="ECO:0000313" key="2">
    <source>
        <dbReference type="Proteomes" id="UP000249082"/>
    </source>
</evidence>
<dbReference type="SUPFAM" id="SSF53335">
    <property type="entry name" value="S-adenosyl-L-methionine-dependent methyltransferases"/>
    <property type="match status" value="1"/>
</dbReference>
<keyword evidence="1" id="KW-0489">Methyltransferase</keyword>
<reference evidence="1 2" key="1">
    <citation type="submission" date="2017-08" db="EMBL/GenBank/DDBJ databases">
        <title>Infants hospitalized years apart are colonized by the same room-sourced microbial strains.</title>
        <authorList>
            <person name="Brooks B."/>
            <person name="Olm M.R."/>
            <person name="Firek B.A."/>
            <person name="Baker R."/>
            <person name="Thomas B.C."/>
            <person name="Morowitz M.J."/>
            <person name="Banfield J.F."/>
        </authorList>
    </citation>
    <scope>NUCLEOTIDE SEQUENCE [LARGE SCALE GENOMIC DNA]</scope>
    <source>
        <strain evidence="1">S2_005_002_R2_33</strain>
    </source>
</reference>
<dbReference type="AlphaFoldDB" id="A0A2W5NLB7"/>
<dbReference type="GO" id="GO:0008168">
    <property type="term" value="F:methyltransferase activity"/>
    <property type="evidence" value="ECO:0007669"/>
    <property type="project" value="UniProtKB-KW"/>
</dbReference>
<gene>
    <name evidence="1" type="ORF">DI555_16840</name>
</gene>
<dbReference type="Proteomes" id="UP000249082">
    <property type="component" value="Unassembled WGS sequence"/>
</dbReference>
<protein>
    <submittedName>
        <fullName evidence="1">SAM-dependent methyltransferase</fullName>
    </submittedName>
</protein>
<proteinExistence type="predicted"/>
<dbReference type="Gene3D" id="3.40.50.150">
    <property type="entry name" value="Vaccinia Virus protein VP39"/>
    <property type="match status" value="1"/>
</dbReference>
<accession>A0A2W5NLB7</accession>
<name>A0A2W5NLB7_9SPHN</name>
<dbReference type="InterPro" id="IPR029063">
    <property type="entry name" value="SAM-dependent_MTases_sf"/>
</dbReference>
<evidence type="ECO:0000313" key="1">
    <source>
        <dbReference type="EMBL" id="PZQ53308.1"/>
    </source>
</evidence>
<organism evidence="1 2">
    <name type="scientific">Novosphingobium pentaromativorans</name>
    <dbReference type="NCBI Taxonomy" id="205844"/>
    <lineage>
        <taxon>Bacteria</taxon>
        <taxon>Pseudomonadati</taxon>
        <taxon>Pseudomonadota</taxon>
        <taxon>Alphaproteobacteria</taxon>
        <taxon>Sphingomonadales</taxon>
        <taxon>Sphingomonadaceae</taxon>
        <taxon>Novosphingobium</taxon>
    </lineage>
</organism>
<sequence length="158" mass="17007">MHYSLGLSGAPVWPVVSIVGALGQDLAGQDPRSRSLTDRLALLHRRKRRAVRIVDVNCRDGAMLIHAARAARKLGFLSIECLGVDEDAELIDDARDRAHLVTDSAIGLEFEVAAPLVQLQAEADFPADIVLYREAPGLSQAFRDALRRAGDVALGGTS</sequence>
<comment type="caution">
    <text evidence="1">The sequence shown here is derived from an EMBL/GenBank/DDBJ whole genome shotgun (WGS) entry which is preliminary data.</text>
</comment>
<keyword evidence="1" id="KW-0808">Transferase</keyword>
<dbReference type="EMBL" id="QFPX01000016">
    <property type="protein sequence ID" value="PZQ53308.1"/>
    <property type="molecule type" value="Genomic_DNA"/>
</dbReference>
<dbReference type="GO" id="GO:0032259">
    <property type="term" value="P:methylation"/>
    <property type="evidence" value="ECO:0007669"/>
    <property type="project" value="UniProtKB-KW"/>
</dbReference>